<evidence type="ECO:0000313" key="2">
    <source>
        <dbReference type="EMBL" id="CCX05866.1"/>
    </source>
</evidence>
<name>U4KX39_PYROM</name>
<feature type="region of interest" description="Disordered" evidence="1">
    <location>
        <begin position="87"/>
        <end position="117"/>
    </location>
</feature>
<evidence type="ECO:0000256" key="1">
    <source>
        <dbReference type="SAM" id="MobiDB-lite"/>
    </source>
</evidence>
<dbReference type="AlphaFoldDB" id="U4KX39"/>
<feature type="compositionally biased region" description="Basic residues" evidence="1">
    <location>
        <begin position="107"/>
        <end position="117"/>
    </location>
</feature>
<protein>
    <submittedName>
        <fullName evidence="2">Uncharacterized protein</fullName>
    </submittedName>
</protein>
<sequence>MSLLPRMPIEDTIFTLYDQQPEEIHKLIQIYRYIRGQQSLYEGTKLHLQQFMFKNGSEYRAHEFSLLMTCNDLDHIRDVEALYLKSEQNNSKPQRASNHSGVSIRKTAPRRSGKVYC</sequence>
<reference evidence="2 3" key="1">
    <citation type="journal article" date="2013" name="PLoS Genet.">
        <title>The genome and development-dependent transcriptomes of Pyronema confluens: a window into fungal evolution.</title>
        <authorList>
            <person name="Traeger S."/>
            <person name="Altegoer F."/>
            <person name="Freitag M."/>
            <person name="Gabaldon T."/>
            <person name="Kempken F."/>
            <person name="Kumar A."/>
            <person name="Marcet-Houben M."/>
            <person name="Poggeler S."/>
            <person name="Stajich J.E."/>
            <person name="Nowrousian M."/>
        </authorList>
    </citation>
    <scope>NUCLEOTIDE SEQUENCE [LARGE SCALE GENOMIC DNA]</scope>
    <source>
        <strain evidence="3">CBS 100304</strain>
        <tissue evidence="2">Vegetative mycelium</tissue>
    </source>
</reference>
<keyword evidence="3" id="KW-1185">Reference proteome</keyword>
<accession>U4KX39</accession>
<dbReference type="Proteomes" id="UP000018144">
    <property type="component" value="Unassembled WGS sequence"/>
</dbReference>
<gene>
    <name evidence="2" type="ORF">PCON_05453</name>
</gene>
<organism evidence="2 3">
    <name type="scientific">Pyronema omphalodes (strain CBS 100304)</name>
    <name type="common">Pyronema confluens</name>
    <dbReference type="NCBI Taxonomy" id="1076935"/>
    <lineage>
        <taxon>Eukaryota</taxon>
        <taxon>Fungi</taxon>
        <taxon>Dikarya</taxon>
        <taxon>Ascomycota</taxon>
        <taxon>Pezizomycotina</taxon>
        <taxon>Pezizomycetes</taxon>
        <taxon>Pezizales</taxon>
        <taxon>Pyronemataceae</taxon>
        <taxon>Pyronema</taxon>
    </lineage>
</organism>
<feature type="compositionally biased region" description="Polar residues" evidence="1">
    <location>
        <begin position="87"/>
        <end position="101"/>
    </location>
</feature>
<proteinExistence type="predicted"/>
<dbReference type="EMBL" id="HF935274">
    <property type="protein sequence ID" value="CCX05866.1"/>
    <property type="molecule type" value="Genomic_DNA"/>
</dbReference>
<evidence type="ECO:0000313" key="3">
    <source>
        <dbReference type="Proteomes" id="UP000018144"/>
    </source>
</evidence>